<name>A0A2H4P8K3_9CAUD</name>
<organism evidence="1 2">
    <name type="scientific">Corynebacterium phage Darwin</name>
    <dbReference type="NCBI Taxonomy" id="2047869"/>
    <lineage>
        <taxon>Viruses</taxon>
        <taxon>Duplodnaviria</taxon>
        <taxon>Heunggongvirae</taxon>
        <taxon>Uroviricota</taxon>
        <taxon>Caudoviricetes</taxon>
        <taxon>Zierdtviridae</taxon>
        <taxon>Toshachvirinae</taxon>
        <taxon>Ceetrepovirus</taxon>
        <taxon>Ceetrepovirus darwin</taxon>
        <taxon>Corynebacterium virus Darwin</taxon>
    </lineage>
</organism>
<gene>
    <name evidence="1" type="ORF">SEA_DARWIN_29</name>
</gene>
<dbReference type="EMBL" id="MG198777">
    <property type="protein sequence ID" value="ATW58555.1"/>
    <property type="molecule type" value="Genomic_DNA"/>
</dbReference>
<reference evidence="1 2" key="1">
    <citation type="submission" date="2017-10" db="EMBL/GenBank/DDBJ databases">
        <authorList>
            <person name="Monti D.L."/>
            <person name="McPhail C.W."/>
            <person name="Foksinska A.M."/>
            <person name="Opsteen S.A."/>
            <person name="Casey K.N."/>
            <person name="Ali S.Y."/>
            <person name="Nguyen D.C."/>
            <person name="Vale K."/>
            <person name="Baghaei N."/>
            <person name="Pratt M.C."/>
            <person name="Page E.F."/>
            <person name="Gosain A.J."/>
            <person name="Castillo S.J."/>
            <person name="Mallepalli N.R."/>
            <person name="Thompson A.L."/>
            <person name="Presedo N.A."/>
            <person name="Murrell A.C."/>
            <person name="Sahawneh K.J."/>
            <person name="Saleeby D.P."/>
            <person name="Stoner T.H."/>
            <person name="Garlena R.A."/>
            <person name="Russell D.A."/>
            <person name="Pope W.H."/>
            <person name="Jacobs-Sera D."/>
            <person name="Hatfull G.F."/>
        </authorList>
    </citation>
    <scope>NUCLEOTIDE SEQUENCE [LARGE SCALE GENOMIC DNA]</scope>
</reference>
<keyword evidence="2" id="KW-1185">Reference proteome</keyword>
<dbReference type="Proteomes" id="UP000240661">
    <property type="component" value="Segment"/>
</dbReference>
<accession>A0A2H4P8K3</accession>
<evidence type="ECO:0000313" key="1">
    <source>
        <dbReference type="EMBL" id="ATW58555.1"/>
    </source>
</evidence>
<evidence type="ECO:0000313" key="2">
    <source>
        <dbReference type="Proteomes" id="UP000240661"/>
    </source>
</evidence>
<proteinExistence type="predicted"/>
<protein>
    <submittedName>
        <fullName evidence="1">Uncharacterized protein</fullName>
    </submittedName>
</protein>
<sequence>MAYKLGALIGALGGGNQQVTTASFGAFGTTITAYRFGDLVHLDCTSRSTETVNPAPAGTIPVGFRPAYPQLATCYYVDISIDYETSLYVYPDGSMEVCSINQKTASKITKQLSSGTTRYVSYINTDYIAA</sequence>